<dbReference type="RefSeq" id="WP_012487688.1">
    <property type="nucleotide sequence ID" value="NC_010995.1"/>
</dbReference>
<dbReference type="InterPro" id="IPR036873">
    <property type="entry name" value="Rhodanese-like_dom_sf"/>
</dbReference>
<dbReference type="STRING" id="498211.CJA_2081"/>
<dbReference type="AlphaFoldDB" id="B3PIE1"/>
<evidence type="ECO:0000313" key="3">
    <source>
        <dbReference type="EMBL" id="ACE84868.1"/>
    </source>
</evidence>
<dbReference type="EMBL" id="CP000934">
    <property type="protein sequence ID" value="ACE84868.1"/>
    <property type="molecule type" value="Genomic_DNA"/>
</dbReference>
<dbReference type="CDD" id="cd00038">
    <property type="entry name" value="CAP_ED"/>
    <property type="match status" value="2"/>
</dbReference>
<feature type="domain" description="Cyclic nucleotide-binding" evidence="1">
    <location>
        <begin position="145"/>
        <end position="244"/>
    </location>
</feature>
<dbReference type="SUPFAM" id="SSF51206">
    <property type="entry name" value="cAMP-binding domain-like"/>
    <property type="match status" value="2"/>
</dbReference>
<sequence>MAISLDVLSSFTPFNTLSHEYLVQVAEKAVLREFPKGSIIFKRGRPFPEKLYLLSGTVDLIDSAFQIATLNPSSESRRSPLNMSQPTQVSAVAKSPVTLLAVDSDFLDLVMAWSESGDGQNAANDTLVGSDDDNDWMSALLQAPLFTKLPPANIRQLFLRFSTQKVQADEIVIKQGERGEFFYVLESGSAVVLDTSGQILAALRPGNYFGEEALVGDTTRNATIKMLTPGKLKVLKKEDFRELLQQPVQKFITVEQLKHPPENITYQIVDVRLSLERRFAAVPGSRNIPLNQLRAQLRELDSGMVYVVTDDSGRRCDVAVQLLTQAGLDTLILQNADQYYAGL</sequence>
<dbReference type="PANTHER" id="PTHR23011">
    <property type="entry name" value="CYCLIC NUCLEOTIDE-BINDING DOMAIN CONTAINING PROTEIN"/>
    <property type="match status" value="1"/>
</dbReference>
<dbReference type="KEGG" id="cja:CJA_2081"/>
<dbReference type="SMART" id="SM00100">
    <property type="entry name" value="cNMP"/>
    <property type="match status" value="2"/>
</dbReference>
<dbReference type="InterPro" id="IPR018488">
    <property type="entry name" value="cNMP-bd_CS"/>
</dbReference>
<organism evidence="3 4">
    <name type="scientific">Cellvibrio japonicus (strain Ueda107)</name>
    <name type="common">Pseudomonas fluorescens subsp. cellulosa</name>
    <dbReference type="NCBI Taxonomy" id="498211"/>
    <lineage>
        <taxon>Bacteria</taxon>
        <taxon>Pseudomonadati</taxon>
        <taxon>Pseudomonadota</taxon>
        <taxon>Gammaproteobacteria</taxon>
        <taxon>Cellvibrionales</taxon>
        <taxon>Cellvibrionaceae</taxon>
        <taxon>Cellvibrio</taxon>
    </lineage>
</organism>
<dbReference type="InterPro" id="IPR001763">
    <property type="entry name" value="Rhodanese-like_dom"/>
</dbReference>
<evidence type="ECO:0000259" key="2">
    <source>
        <dbReference type="PROSITE" id="PS50206"/>
    </source>
</evidence>
<dbReference type="OrthoDB" id="9814704at2"/>
<dbReference type="Gene3D" id="3.40.250.10">
    <property type="entry name" value="Rhodanese-like domain"/>
    <property type="match status" value="1"/>
</dbReference>
<keyword evidence="4" id="KW-1185">Reference proteome</keyword>
<dbReference type="Pfam" id="PF00027">
    <property type="entry name" value="cNMP_binding"/>
    <property type="match status" value="1"/>
</dbReference>
<gene>
    <name evidence="3" type="ordered locus">CJA_2081</name>
</gene>
<dbReference type="InterPro" id="IPR018490">
    <property type="entry name" value="cNMP-bd_dom_sf"/>
</dbReference>
<protein>
    <submittedName>
        <fullName evidence="3">Cyclic nucleotide-binding domain protein</fullName>
    </submittedName>
</protein>
<dbReference type="Pfam" id="PF00581">
    <property type="entry name" value="Rhodanese"/>
    <property type="match status" value="1"/>
</dbReference>
<dbReference type="PROSITE" id="PS50042">
    <property type="entry name" value="CNMP_BINDING_3"/>
    <property type="match status" value="2"/>
</dbReference>
<dbReference type="HOGENOM" id="CLU_050367_0_0_6"/>
<proteinExistence type="predicted"/>
<feature type="domain" description="Rhodanese" evidence="2">
    <location>
        <begin position="262"/>
        <end position="336"/>
    </location>
</feature>
<dbReference type="SUPFAM" id="SSF52821">
    <property type="entry name" value="Rhodanese/Cell cycle control phosphatase"/>
    <property type="match status" value="1"/>
</dbReference>
<dbReference type="PANTHER" id="PTHR23011:SF28">
    <property type="entry name" value="CYCLIC NUCLEOTIDE-BINDING DOMAIN CONTAINING PROTEIN"/>
    <property type="match status" value="1"/>
</dbReference>
<dbReference type="Proteomes" id="UP000001036">
    <property type="component" value="Chromosome"/>
</dbReference>
<evidence type="ECO:0000313" key="4">
    <source>
        <dbReference type="Proteomes" id="UP000001036"/>
    </source>
</evidence>
<evidence type="ECO:0000259" key="1">
    <source>
        <dbReference type="PROSITE" id="PS50042"/>
    </source>
</evidence>
<dbReference type="eggNOG" id="COG0664">
    <property type="taxonomic scope" value="Bacteria"/>
</dbReference>
<dbReference type="PRINTS" id="PR00103">
    <property type="entry name" value="CAMPKINASE"/>
</dbReference>
<dbReference type="InterPro" id="IPR000595">
    <property type="entry name" value="cNMP-bd_dom"/>
</dbReference>
<dbReference type="eggNOG" id="COG0607">
    <property type="taxonomic scope" value="Bacteria"/>
</dbReference>
<reference evidence="3 4" key="1">
    <citation type="journal article" date="2008" name="J. Bacteriol.">
        <title>Insights into plant cell wall degradation from the genome sequence of the soil bacterium Cellvibrio japonicus.</title>
        <authorList>
            <person name="Deboy R.T."/>
            <person name="Mongodin E.F."/>
            <person name="Fouts D.E."/>
            <person name="Tailford L.E."/>
            <person name="Khouri H."/>
            <person name="Emerson J.B."/>
            <person name="Mohamoud Y."/>
            <person name="Watkins K."/>
            <person name="Henrissat B."/>
            <person name="Gilbert H.J."/>
            <person name="Nelson K.E."/>
        </authorList>
    </citation>
    <scope>NUCLEOTIDE SEQUENCE [LARGE SCALE GENOMIC DNA]</scope>
    <source>
        <strain evidence="3 4">Ueda107</strain>
    </source>
</reference>
<dbReference type="PROSITE" id="PS00888">
    <property type="entry name" value="CNMP_BINDING_1"/>
    <property type="match status" value="1"/>
</dbReference>
<feature type="domain" description="Cyclic nucleotide-binding" evidence="1">
    <location>
        <begin position="13"/>
        <end position="111"/>
    </location>
</feature>
<dbReference type="PROSITE" id="PS50206">
    <property type="entry name" value="RHODANESE_3"/>
    <property type="match status" value="1"/>
</dbReference>
<dbReference type="Gene3D" id="2.60.120.10">
    <property type="entry name" value="Jelly Rolls"/>
    <property type="match status" value="2"/>
</dbReference>
<accession>B3PIE1</accession>
<name>B3PIE1_CELJU</name>
<dbReference type="InterPro" id="IPR014710">
    <property type="entry name" value="RmlC-like_jellyroll"/>
</dbReference>